<reference evidence="1 2" key="1">
    <citation type="journal article" date="2020" name="Genome Biol. Evol.">
        <title>Comparative genomics of Sclerotiniaceae.</title>
        <authorList>
            <person name="Valero Jimenez C.A."/>
            <person name="Steentjes M."/>
            <person name="Scholten O.E."/>
            <person name="Van Kan J.A.L."/>
        </authorList>
    </citation>
    <scope>NUCLEOTIDE SEQUENCE [LARGE SCALE GENOMIC DNA]</scope>
    <source>
        <strain evidence="1 2">B1</strain>
    </source>
</reference>
<sequence length="148" mass="16469">MLTTRNSDLDILARGKSLGSDPLPKSIKNPKLRFGPLVSQQAPEKIGSDESPRHVAFGFEGSVDELKKCGNAPKNHKKYTGPLSISTSSNLIQDAPVTILYTMPSHIISEGHMVYLRFRGYSRTIGRRTLAISKTLYNMLVTMKFFEI</sequence>
<protein>
    <submittedName>
        <fullName evidence="1">Uncharacterized protein</fullName>
    </submittedName>
</protein>
<dbReference type="Proteomes" id="UP000783213">
    <property type="component" value="Unassembled WGS sequence"/>
</dbReference>
<keyword evidence="2" id="KW-1185">Reference proteome</keyword>
<name>A0ABQ7IY89_9HELO</name>
<comment type="caution">
    <text evidence="1">The sequence shown here is derived from an EMBL/GenBank/DDBJ whole genome shotgun (WGS) entry which is preliminary data.</text>
</comment>
<evidence type="ECO:0000313" key="2">
    <source>
        <dbReference type="Proteomes" id="UP000783213"/>
    </source>
</evidence>
<accession>A0ABQ7IY89</accession>
<dbReference type="RefSeq" id="XP_038814167.1">
    <property type="nucleotide sequence ID" value="XM_038949182.1"/>
</dbReference>
<gene>
    <name evidence="1" type="ORF">EAE98_001563</name>
</gene>
<dbReference type="EMBL" id="RCSX01000003">
    <property type="protein sequence ID" value="KAF7937249.1"/>
    <property type="molecule type" value="Genomic_DNA"/>
</dbReference>
<evidence type="ECO:0000313" key="1">
    <source>
        <dbReference type="EMBL" id="KAF7937249.1"/>
    </source>
</evidence>
<dbReference type="GeneID" id="62228337"/>
<organism evidence="1 2">
    <name type="scientific">Botrytis deweyae</name>
    <dbReference type="NCBI Taxonomy" id="2478750"/>
    <lineage>
        <taxon>Eukaryota</taxon>
        <taxon>Fungi</taxon>
        <taxon>Dikarya</taxon>
        <taxon>Ascomycota</taxon>
        <taxon>Pezizomycotina</taxon>
        <taxon>Leotiomycetes</taxon>
        <taxon>Helotiales</taxon>
        <taxon>Sclerotiniaceae</taxon>
        <taxon>Botrytis</taxon>
    </lineage>
</organism>
<proteinExistence type="predicted"/>